<keyword evidence="2" id="KW-0732">Signal</keyword>
<feature type="compositionally biased region" description="Low complexity" evidence="1">
    <location>
        <begin position="166"/>
        <end position="175"/>
    </location>
</feature>
<protein>
    <submittedName>
        <fullName evidence="3">Uncharacterized protein</fullName>
    </submittedName>
</protein>
<reference evidence="3" key="1">
    <citation type="journal article" date="2014" name="Nucleic Acids Res.">
        <title>The evolutionary dynamics of variant antigen genes in Babesia reveal a history of genomic innovation underlying host-parasite interaction.</title>
        <authorList>
            <person name="Jackson A.P."/>
            <person name="Otto T.D."/>
            <person name="Darby A."/>
            <person name="Ramaprasad A."/>
            <person name="Xia D."/>
            <person name="Echaide I.E."/>
            <person name="Farber M."/>
            <person name="Gahlot S."/>
            <person name="Gamble J."/>
            <person name="Gupta D."/>
            <person name="Gupta Y."/>
            <person name="Jackson L."/>
            <person name="Malandrin L."/>
            <person name="Malas T.B."/>
            <person name="Moussa E."/>
            <person name="Nair M."/>
            <person name="Reid A.J."/>
            <person name="Sanders M."/>
            <person name="Sharma J."/>
            <person name="Tracey A."/>
            <person name="Quail M.A."/>
            <person name="Weir W."/>
            <person name="Wastling J.M."/>
            <person name="Hall N."/>
            <person name="Willadsen P."/>
            <person name="Lingelbach K."/>
            <person name="Shiels B."/>
            <person name="Tait A."/>
            <person name="Berriman M."/>
            <person name="Allred D.R."/>
            <person name="Pain A."/>
        </authorList>
    </citation>
    <scope>NUCLEOTIDE SEQUENCE</scope>
    <source>
        <strain evidence="3">1802A</strain>
    </source>
</reference>
<gene>
    <name evidence="3" type="ORF">X943_001014</name>
</gene>
<feature type="compositionally biased region" description="Basic and acidic residues" evidence="1">
    <location>
        <begin position="327"/>
        <end position="339"/>
    </location>
</feature>
<dbReference type="AlphaFoldDB" id="A0AAD9LIY2"/>
<dbReference type="Proteomes" id="UP001195914">
    <property type="component" value="Unassembled WGS sequence"/>
</dbReference>
<evidence type="ECO:0000313" key="3">
    <source>
        <dbReference type="EMBL" id="KAK1937327.1"/>
    </source>
</evidence>
<keyword evidence="4" id="KW-1185">Reference proteome</keyword>
<feature type="compositionally biased region" description="Basic and acidic residues" evidence="1">
    <location>
        <begin position="149"/>
        <end position="164"/>
    </location>
</feature>
<feature type="region of interest" description="Disordered" evidence="1">
    <location>
        <begin position="49"/>
        <end position="122"/>
    </location>
</feature>
<name>A0AAD9LIY2_BABDI</name>
<comment type="caution">
    <text evidence="3">The sequence shown here is derived from an EMBL/GenBank/DDBJ whole genome shotgun (WGS) entry which is preliminary data.</text>
</comment>
<organism evidence="3 4">
    <name type="scientific">Babesia divergens</name>
    <dbReference type="NCBI Taxonomy" id="32595"/>
    <lineage>
        <taxon>Eukaryota</taxon>
        <taxon>Sar</taxon>
        <taxon>Alveolata</taxon>
        <taxon>Apicomplexa</taxon>
        <taxon>Aconoidasida</taxon>
        <taxon>Piroplasmida</taxon>
        <taxon>Babesiidae</taxon>
        <taxon>Babesia</taxon>
    </lineage>
</organism>
<evidence type="ECO:0000256" key="2">
    <source>
        <dbReference type="SAM" id="SignalP"/>
    </source>
</evidence>
<sequence length="402" mass="43516">MTHITLLIVGLLYTAGFYATAVSAIHANHKSVGGLDPSLADQHGIVSQMKTDDPESDNYGTTTPVDEGGATDVYTVKRSHDTDASERGPVESDNDDRSTDATAEQDSHQKDTDPQDKAPADGEPVIDALARQDAIDDMHRIADEMKSAAKGMHTDGKEQAKTAKDSSNTTTTSSTAIPKDSGNIIITNNTHDARRDTKEKEDQIKALRSATESLYQRAHHKNLPVGEPGDLVTPEQIYQALNKLEYIIDGYRRSQLESPNPDLNITEEPDKPDTPPDSPSEDGEIAEAGRFLQTNSSHKHNNADEDDDMDDLADEEENDNDDEPDEDGTKGNTEGKDDGGGANNAESAASNKNEKKMTSEAALSMLESTITELVGILNQVVATNTGVNNVLVNHKREVEQIK</sequence>
<feature type="signal peptide" evidence="2">
    <location>
        <begin position="1"/>
        <end position="19"/>
    </location>
</feature>
<dbReference type="EMBL" id="JAHBMH010000033">
    <property type="protein sequence ID" value="KAK1937327.1"/>
    <property type="molecule type" value="Genomic_DNA"/>
</dbReference>
<feature type="compositionally biased region" description="Acidic residues" evidence="1">
    <location>
        <begin position="304"/>
        <end position="326"/>
    </location>
</feature>
<feature type="compositionally biased region" description="Basic and acidic residues" evidence="1">
    <location>
        <begin position="78"/>
        <end position="120"/>
    </location>
</feature>
<feature type="region of interest" description="Disordered" evidence="1">
    <location>
        <begin position="255"/>
        <end position="357"/>
    </location>
</feature>
<feature type="chain" id="PRO_5042018651" evidence="2">
    <location>
        <begin position="20"/>
        <end position="402"/>
    </location>
</feature>
<feature type="region of interest" description="Disordered" evidence="1">
    <location>
        <begin position="149"/>
        <end position="184"/>
    </location>
</feature>
<evidence type="ECO:0000256" key="1">
    <source>
        <dbReference type="SAM" id="MobiDB-lite"/>
    </source>
</evidence>
<accession>A0AAD9LIY2</accession>
<evidence type="ECO:0000313" key="4">
    <source>
        <dbReference type="Proteomes" id="UP001195914"/>
    </source>
</evidence>
<proteinExistence type="predicted"/>
<reference evidence="3" key="2">
    <citation type="submission" date="2021-05" db="EMBL/GenBank/DDBJ databases">
        <authorList>
            <person name="Pain A."/>
        </authorList>
    </citation>
    <scope>NUCLEOTIDE SEQUENCE</scope>
    <source>
        <strain evidence="3">1802A</strain>
    </source>
</reference>